<keyword evidence="3" id="KW-1185">Reference proteome</keyword>
<dbReference type="InterPro" id="IPR004675">
    <property type="entry name" value="AhpD_core"/>
</dbReference>
<dbReference type="Proteomes" id="UP000681414">
    <property type="component" value="Unassembled WGS sequence"/>
</dbReference>
<comment type="caution">
    <text evidence="2">The sequence shown here is derived from an EMBL/GenBank/DDBJ whole genome shotgun (WGS) entry which is preliminary data.</text>
</comment>
<dbReference type="Gene3D" id="1.20.1290.10">
    <property type="entry name" value="AhpD-like"/>
    <property type="match status" value="2"/>
</dbReference>
<evidence type="ECO:0000313" key="3">
    <source>
        <dbReference type="Proteomes" id="UP000681414"/>
    </source>
</evidence>
<evidence type="ECO:0000259" key="1">
    <source>
        <dbReference type="Pfam" id="PF02627"/>
    </source>
</evidence>
<name>A0A942TH53_9BACI</name>
<dbReference type="AlphaFoldDB" id="A0A942TH53"/>
<dbReference type="PANTHER" id="PTHR33930">
    <property type="entry name" value="ALKYL HYDROPEROXIDE REDUCTASE AHPD"/>
    <property type="match status" value="1"/>
</dbReference>
<dbReference type="RefSeq" id="WP_213125908.1">
    <property type="nucleotide sequence ID" value="NZ_JAGYPG010000003.1"/>
</dbReference>
<sequence>MSANLYSKENVKILAQLKDLAPEQLKEFNEFNTAVFKEGTLTKKEKEIIAVAITHVTQCPYCIDAHTKSAKKAGATLEELTEAVFVTSAVEAGGTITHSTHVHNAKNKEASDVLYSRSNLKNLGQLGKFAPEGFKGYQAFSTASTKAGKLTTKFKEIIAVAVANATQCPYCIDVHTKNAERQGATSEELAEAIMVTAAVRSGASYAHMANMIQSYQE</sequence>
<dbReference type="NCBIfam" id="TIGR00778">
    <property type="entry name" value="ahpD_dom"/>
    <property type="match status" value="2"/>
</dbReference>
<feature type="domain" description="Carboxymuconolactone decarboxylase-like" evidence="1">
    <location>
        <begin position="131"/>
        <end position="207"/>
    </location>
</feature>
<feature type="domain" description="Carboxymuconolactone decarboxylase-like" evidence="1">
    <location>
        <begin position="22"/>
        <end position="100"/>
    </location>
</feature>
<proteinExistence type="predicted"/>
<protein>
    <submittedName>
        <fullName evidence="2">Carboxymuconolactone decarboxylase family protein</fullName>
    </submittedName>
</protein>
<accession>A0A942TH53</accession>
<dbReference type="GO" id="GO:0051920">
    <property type="term" value="F:peroxiredoxin activity"/>
    <property type="evidence" value="ECO:0007669"/>
    <property type="project" value="InterPro"/>
</dbReference>
<dbReference type="InterPro" id="IPR003779">
    <property type="entry name" value="CMD-like"/>
</dbReference>
<dbReference type="PANTHER" id="PTHR33930:SF8">
    <property type="entry name" value="4-CARBOXYMUCONOLACTONE DECARBOXYLASE"/>
    <property type="match status" value="1"/>
</dbReference>
<dbReference type="Pfam" id="PF02627">
    <property type="entry name" value="CMD"/>
    <property type="match status" value="2"/>
</dbReference>
<dbReference type="InterPro" id="IPR029032">
    <property type="entry name" value="AhpD-like"/>
</dbReference>
<dbReference type="SUPFAM" id="SSF69118">
    <property type="entry name" value="AhpD-like"/>
    <property type="match status" value="2"/>
</dbReference>
<reference evidence="2 3" key="1">
    <citation type="submission" date="2021-05" db="EMBL/GenBank/DDBJ databases">
        <title>Novel Bacillus species.</title>
        <authorList>
            <person name="Liu G."/>
        </authorList>
    </citation>
    <scope>NUCLEOTIDE SEQUENCE [LARGE SCALE GENOMIC DNA]</scope>
    <source>
        <strain evidence="3">FJAT-49780</strain>
    </source>
</reference>
<dbReference type="EMBL" id="JAGYPG010000003">
    <property type="protein sequence ID" value="MBS4196681.1"/>
    <property type="molecule type" value="Genomic_DNA"/>
</dbReference>
<gene>
    <name evidence="2" type="ORF">KHA97_16645</name>
</gene>
<evidence type="ECO:0000313" key="2">
    <source>
        <dbReference type="EMBL" id="MBS4196681.1"/>
    </source>
</evidence>
<organism evidence="2 3">
    <name type="scientific">Lederbergia citri</name>
    <dbReference type="NCBI Taxonomy" id="2833580"/>
    <lineage>
        <taxon>Bacteria</taxon>
        <taxon>Bacillati</taxon>
        <taxon>Bacillota</taxon>
        <taxon>Bacilli</taxon>
        <taxon>Bacillales</taxon>
        <taxon>Bacillaceae</taxon>
        <taxon>Lederbergia</taxon>
    </lineage>
</organism>